<dbReference type="InterPro" id="IPR036965">
    <property type="entry name" value="Terpene_synth_N_sf"/>
</dbReference>
<dbReference type="GO" id="GO:0010333">
    <property type="term" value="F:terpene synthase activity"/>
    <property type="evidence" value="ECO:0007669"/>
    <property type="project" value="InterPro"/>
</dbReference>
<keyword evidence="3" id="KW-1185">Reference proteome</keyword>
<accession>A0A6A2WZV4</accession>
<dbReference type="PANTHER" id="PTHR31225">
    <property type="entry name" value="OS04G0344100 PROTEIN-RELATED"/>
    <property type="match status" value="1"/>
</dbReference>
<organism evidence="2 3">
    <name type="scientific">Hibiscus syriacus</name>
    <name type="common">Rose of Sharon</name>
    <dbReference type="NCBI Taxonomy" id="106335"/>
    <lineage>
        <taxon>Eukaryota</taxon>
        <taxon>Viridiplantae</taxon>
        <taxon>Streptophyta</taxon>
        <taxon>Embryophyta</taxon>
        <taxon>Tracheophyta</taxon>
        <taxon>Spermatophyta</taxon>
        <taxon>Magnoliopsida</taxon>
        <taxon>eudicotyledons</taxon>
        <taxon>Gunneridae</taxon>
        <taxon>Pentapetalae</taxon>
        <taxon>rosids</taxon>
        <taxon>malvids</taxon>
        <taxon>Malvales</taxon>
        <taxon>Malvaceae</taxon>
        <taxon>Malvoideae</taxon>
        <taxon>Hibiscus</taxon>
    </lineage>
</organism>
<reference evidence="2" key="1">
    <citation type="submission" date="2019-09" db="EMBL/GenBank/DDBJ databases">
        <title>Draft genome information of white flower Hibiscus syriacus.</title>
        <authorList>
            <person name="Kim Y.-M."/>
        </authorList>
    </citation>
    <scope>NUCLEOTIDE SEQUENCE [LARGE SCALE GENOMIC DNA]</scope>
    <source>
        <strain evidence="2">YM2019G1</strain>
    </source>
</reference>
<feature type="domain" description="Terpene synthase N-terminal" evidence="1">
    <location>
        <begin position="51"/>
        <end position="212"/>
    </location>
</feature>
<evidence type="ECO:0000313" key="2">
    <source>
        <dbReference type="EMBL" id="KAE8667793.1"/>
    </source>
</evidence>
<dbReference type="InterPro" id="IPR008930">
    <property type="entry name" value="Terpenoid_cyclase/PrenylTrfase"/>
</dbReference>
<dbReference type="InterPro" id="IPR050148">
    <property type="entry name" value="Terpene_synthase-like"/>
</dbReference>
<dbReference type="Proteomes" id="UP000436088">
    <property type="component" value="Unassembled WGS sequence"/>
</dbReference>
<dbReference type="PANTHER" id="PTHR31225:SF240">
    <property type="entry name" value="(+)-DELTA-CADINENE SYNTHASE"/>
    <property type="match status" value="1"/>
</dbReference>
<name>A0A6A2WZV4_HIBSY</name>
<comment type="caution">
    <text evidence="2">The sequence shown here is derived from an EMBL/GenBank/DDBJ whole genome shotgun (WGS) entry which is preliminary data.</text>
</comment>
<evidence type="ECO:0000259" key="1">
    <source>
        <dbReference type="Pfam" id="PF01397"/>
    </source>
</evidence>
<dbReference type="Pfam" id="PF01397">
    <property type="entry name" value="Terpene_synth"/>
    <property type="match status" value="1"/>
</dbReference>
<proteinExistence type="predicted"/>
<evidence type="ECO:0000313" key="3">
    <source>
        <dbReference type="Proteomes" id="UP000436088"/>
    </source>
</evidence>
<sequence length="228" mass="25841">MSSLSHTNTSPFVVFPAELIAKQRSYSKLSSSTHGSFSNLNRPLANFPPKDWGDIFLCPSKMNVDGETQLQHEEWKEVRRMIKVPDVDELHKLRLIDTIKRLGVSYHFEIEIEEALNNVYEHHYQYHQTLESTSLRFRLLRESGFSASSGNFSKSLTSDVKCLLELYEAAHLLVHGEHILEEALVFTTTHLQLAKAAGNLECPLSAFVSNALYQPLRKTLHISSSGSK</sequence>
<dbReference type="Gene3D" id="1.50.10.130">
    <property type="entry name" value="Terpene synthase, N-terminal domain"/>
    <property type="match status" value="1"/>
</dbReference>
<gene>
    <name evidence="2" type="ORF">F3Y22_tig00112370pilonHSYRG00007</name>
</gene>
<dbReference type="SUPFAM" id="SSF48239">
    <property type="entry name" value="Terpenoid cyclases/Protein prenyltransferases"/>
    <property type="match status" value="1"/>
</dbReference>
<protein>
    <submittedName>
        <fullName evidence="2">(+)-delta-cadinene synthase isozyme XC14</fullName>
    </submittedName>
</protein>
<dbReference type="InterPro" id="IPR008949">
    <property type="entry name" value="Isoprenoid_synthase_dom_sf"/>
</dbReference>
<dbReference type="GO" id="GO:0016114">
    <property type="term" value="P:terpenoid biosynthetic process"/>
    <property type="evidence" value="ECO:0007669"/>
    <property type="project" value="InterPro"/>
</dbReference>
<dbReference type="Gene3D" id="1.10.600.10">
    <property type="entry name" value="Farnesyl Diphosphate Synthase"/>
    <property type="match status" value="1"/>
</dbReference>
<dbReference type="EMBL" id="VEPZ02001565">
    <property type="protein sequence ID" value="KAE8667793.1"/>
    <property type="molecule type" value="Genomic_DNA"/>
</dbReference>
<dbReference type="InterPro" id="IPR001906">
    <property type="entry name" value="Terpene_synth_N"/>
</dbReference>
<dbReference type="AlphaFoldDB" id="A0A6A2WZV4"/>